<dbReference type="OrthoDB" id="9814496at2"/>
<dbReference type="InterPro" id="IPR036390">
    <property type="entry name" value="WH_DNA-bd_sf"/>
</dbReference>
<evidence type="ECO:0000313" key="2">
    <source>
        <dbReference type="EMBL" id="SEL43254.1"/>
    </source>
</evidence>
<dbReference type="InterPro" id="IPR039422">
    <property type="entry name" value="MarR/SlyA-like"/>
</dbReference>
<proteinExistence type="predicted"/>
<gene>
    <name evidence="2" type="ORF">SAMN05444354_10621</name>
</gene>
<dbReference type="GO" id="GO:0003700">
    <property type="term" value="F:DNA-binding transcription factor activity"/>
    <property type="evidence" value="ECO:0007669"/>
    <property type="project" value="InterPro"/>
</dbReference>
<dbReference type="EMBL" id="FOAP01000006">
    <property type="protein sequence ID" value="SEL43254.1"/>
    <property type="molecule type" value="Genomic_DNA"/>
</dbReference>
<dbReference type="GO" id="GO:0003677">
    <property type="term" value="F:DNA binding"/>
    <property type="evidence" value="ECO:0007669"/>
    <property type="project" value="UniProtKB-KW"/>
</dbReference>
<dbReference type="SUPFAM" id="SSF46785">
    <property type="entry name" value="Winged helix' DNA-binding domain"/>
    <property type="match status" value="1"/>
</dbReference>
<organism evidence="2 3">
    <name type="scientific">Stigmatella aurantiaca</name>
    <dbReference type="NCBI Taxonomy" id="41"/>
    <lineage>
        <taxon>Bacteria</taxon>
        <taxon>Pseudomonadati</taxon>
        <taxon>Myxococcota</taxon>
        <taxon>Myxococcia</taxon>
        <taxon>Myxococcales</taxon>
        <taxon>Cystobacterineae</taxon>
        <taxon>Archangiaceae</taxon>
        <taxon>Stigmatella</taxon>
    </lineage>
</organism>
<accession>A0A1H7Q6G1</accession>
<dbReference type="Gene3D" id="1.10.10.10">
    <property type="entry name" value="Winged helix-like DNA-binding domain superfamily/Winged helix DNA-binding domain"/>
    <property type="match status" value="1"/>
</dbReference>
<reference evidence="3" key="1">
    <citation type="submission" date="2016-10" db="EMBL/GenBank/DDBJ databases">
        <authorList>
            <person name="Varghese N."/>
            <person name="Submissions S."/>
        </authorList>
    </citation>
    <scope>NUCLEOTIDE SEQUENCE [LARGE SCALE GENOMIC DNA]</scope>
    <source>
        <strain evidence="3">DSM 17044</strain>
    </source>
</reference>
<dbReference type="InterPro" id="IPR036388">
    <property type="entry name" value="WH-like_DNA-bd_sf"/>
</dbReference>
<dbReference type="PANTHER" id="PTHR33164">
    <property type="entry name" value="TRANSCRIPTIONAL REGULATOR, MARR FAMILY"/>
    <property type="match status" value="1"/>
</dbReference>
<dbReference type="PROSITE" id="PS50995">
    <property type="entry name" value="HTH_MARR_2"/>
    <property type="match status" value="1"/>
</dbReference>
<dbReference type="Pfam" id="PF01047">
    <property type="entry name" value="MarR"/>
    <property type="match status" value="1"/>
</dbReference>
<dbReference type="Proteomes" id="UP000182719">
    <property type="component" value="Unassembled WGS sequence"/>
</dbReference>
<dbReference type="RefSeq" id="WP_075006740.1">
    <property type="nucleotide sequence ID" value="NZ_FOAP01000006.1"/>
</dbReference>
<dbReference type="SMART" id="SM00347">
    <property type="entry name" value="HTH_MARR"/>
    <property type="match status" value="1"/>
</dbReference>
<dbReference type="GO" id="GO:0006950">
    <property type="term" value="P:response to stress"/>
    <property type="evidence" value="ECO:0007669"/>
    <property type="project" value="TreeGrafter"/>
</dbReference>
<sequence>MPSQLKEREDLLEALRRGIGDFSDQDVLFSQANADQMGLNLTDLKCLSILERSGAMPAGRLAEMTGLTSGAITGLIDRLEKAGWARRVRDPKDRRHVIIEVVPERIPGIDQSRSELRSVLAEMVADYTDEQLRLILDFLGRGAAMFRDETVKLRAATSTKGVASPGDFSSPLGTLTHARLKFASGASQVTLRAHPGMPELYTAHFEGRAPTVKEEAGSVSIQYPRFTLLDWRKLAGDIVLNGSIPWKLELKGGVSRMNADLSELRLESIELTSGASDVTVKLPKPSGVVPIRVSGGLSHVTFLLPEGAAARLQVKGGVSALVFHEQSLGAAGGQVNLETPGYKQALDRYDIDVTGGASDLTLEGASR</sequence>
<dbReference type="InterPro" id="IPR000835">
    <property type="entry name" value="HTH_MarR-typ"/>
</dbReference>
<dbReference type="AlphaFoldDB" id="A0A1H7Q6G1"/>
<dbReference type="PANTHER" id="PTHR33164:SF106">
    <property type="entry name" value="TRANSCRIPTIONAL REGULATORY PROTEIN"/>
    <property type="match status" value="1"/>
</dbReference>
<keyword evidence="2" id="KW-0238">DNA-binding</keyword>
<protein>
    <submittedName>
        <fullName evidence="2">DNA-binding transcriptional regulator, MarR family</fullName>
    </submittedName>
</protein>
<evidence type="ECO:0000313" key="3">
    <source>
        <dbReference type="Proteomes" id="UP000182719"/>
    </source>
</evidence>
<name>A0A1H7Q6G1_STIAU</name>
<feature type="domain" description="HTH marR-type" evidence="1">
    <location>
        <begin position="8"/>
        <end position="144"/>
    </location>
</feature>
<evidence type="ECO:0000259" key="1">
    <source>
        <dbReference type="PROSITE" id="PS50995"/>
    </source>
</evidence>
<keyword evidence="3" id="KW-1185">Reference proteome</keyword>